<proteinExistence type="predicted"/>
<dbReference type="Proteomes" id="UP001597112">
    <property type="component" value="Unassembled WGS sequence"/>
</dbReference>
<dbReference type="Pfam" id="PF02687">
    <property type="entry name" value="FtsX"/>
    <property type="match status" value="2"/>
</dbReference>
<dbReference type="InterPro" id="IPR050250">
    <property type="entry name" value="Macrolide_Exporter_MacB"/>
</dbReference>
<dbReference type="PANTHER" id="PTHR30572:SF18">
    <property type="entry name" value="ABC-TYPE MACROLIDE FAMILY EXPORT SYSTEM PERMEASE COMPONENT 2"/>
    <property type="match status" value="1"/>
</dbReference>
<evidence type="ECO:0000313" key="10">
    <source>
        <dbReference type="Proteomes" id="UP001597112"/>
    </source>
</evidence>
<feature type="transmembrane region" description="Helical" evidence="6">
    <location>
        <begin position="428"/>
        <end position="449"/>
    </location>
</feature>
<protein>
    <submittedName>
        <fullName evidence="9">ABC transporter permease</fullName>
    </submittedName>
</protein>
<dbReference type="InterPro" id="IPR003838">
    <property type="entry name" value="ABC3_permease_C"/>
</dbReference>
<organism evidence="9 10">
    <name type="scientific">Ohtaekwangia kribbensis</name>
    <dbReference type="NCBI Taxonomy" id="688913"/>
    <lineage>
        <taxon>Bacteria</taxon>
        <taxon>Pseudomonadati</taxon>
        <taxon>Bacteroidota</taxon>
        <taxon>Cytophagia</taxon>
        <taxon>Cytophagales</taxon>
        <taxon>Fulvivirgaceae</taxon>
        <taxon>Ohtaekwangia</taxon>
    </lineage>
</organism>
<evidence type="ECO:0000256" key="4">
    <source>
        <dbReference type="ARBA" id="ARBA00022989"/>
    </source>
</evidence>
<evidence type="ECO:0000256" key="2">
    <source>
        <dbReference type="ARBA" id="ARBA00022475"/>
    </source>
</evidence>
<dbReference type="RefSeq" id="WP_377579329.1">
    <property type="nucleotide sequence ID" value="NZ_JBHTKA010000003.1"/>
</dbReference>
<dbReference type="EMBL" id="JBHTKA010000003">
    <property type="protein sequence ID" value="MFD1000055.1"/>
    <property type="molecule type" value="Genomic_DNA"/>
</dbReference>
<dbReference type="NCBIfam" id="NF038404">
    <property type="entry name" value="perm_prefix_2"/>
    <property type="match status" value="1"/>
</dbReference>
<feature type="domain" description="MacB-like periplasmic core" evidence="8">
    <location>
        <begin position="521"/>
        <end position="736"/>
    </location>
</feature>
<comment type="subcellular location">
    <subcellularLocation>
        <location evidence="1">Cell membrane</location>
        <topology evidence="1">Multi-pass membrane protein</topology>
    </subcellularLocation>
</comment>
<evidence type="ECO:0000259" key="7">
    <source>
        <dbReference type="Pfam" id="PF02687"/>
    </source>
</evidence>
<accession>A0ABW3K226</accession>
<comment type="caution">
    <text evidence="9">The sequence shown here is derived from an EMBL/GenBank/DDBJ whole genome shotgun (WGS) entry which is preliminary data.</text>
</comment>
<evidence type="ECO:0000259" key="8">
    <source>
        <dbReference type="Pfam" id="PF12704"/>
    </source>
</evidence>
<feature type="transmembrane region" description="Helical" evidence="6">
    <location>
        <begin position="469"/>
        <end position="489"/>
    </location>
</feature>
<feature type="domain" description="ABC3 transporter permease C-terminal" evidence="7">
    <location>
        <begin position="776"/>
        <end position="882"/>
    </location>
</feature>
<evidence type="ECO:0000256" key="5">
    <source>
        <dbReference type="ARBA" id="ARBA00023136"/>
    </source>
</evidence>
<keyword evidence="5 6" id="KW-0472">Membrane</keyword>
<feature type="transmembrane region" description="Helical" evidence="6">
    <location>
        <begin position="372"/>
        <end position="394"/>
    </location>
</feature>
<keyword evidence="3 6" id="KW-0812">Transmembrane</keyword>
<sequence>MKHRYTKPVPPRWATRLLQWYCAPHVSEEIQGDLEEEFDYQVEKFGVKKARQDYIYNVLGFIKPFAIKRRSSSTSTPILSMNMYKHYLVVAARNVSRYKMFSFLNITGLALGMTCCLFIFLWVNDERSVDNFHAHGDQLYNIYQTVRSSNSVTGSYTTPIRSRENKTYIPLTDIQAAVPEVKYINFYATGYELPWGHSETFQADDKLHKLEGSRTGKDFFQMFDYPVIAGDAKTALADLSGIAISRKMAAMFFETPQNAIGKSLRYENRLDFVVTAVFEDVPANSSLKFDFLINWESHMTRLDWASGNVLTTLQLHEGADVKNVEAKINRFVQTQLDKNEPFKIELGLQPYRDQYLVANFVNGKPSGGRIEYIRIFSGVAIFILIIACINFMNLSTARSVKRAKEVGVRKVIGSTRGSLIGQFFGESIVLSFLALLLSLVLLHALLPAFNIFTGKQIVSPLADRSLRLLLPALILFTGIVAGSYPALFLSSLKPARILKGVMRFTSSALWFRKGLAVFQFSISIILLIVTIVISRQTNYIQTSHLGYDRENLIYIRVEGELAKQDKYLAFKNTAEKMPGIAMVDRASEAPHAMGFVVDDQDGVAETNDIDNDAIKWEGKEKGTSVGFKPVSVGFDFLKIMNLKVAEGRGFSREVTTDTSAFMINEEAVKQMGIKDPIGKWISAWQKKGHIIGILKDYHTHSLHEPIKPLIVDVKEYEYFGVIMVRTEPGKTKEALASLDQVYKTINPDFPFAYQFLDQEYEKLYRNEQIVTKLSNAFAILAILISCLGLLGLVMFSAEQRTKEFGIRKVLGATVTNIVQLLSQDFLRLVLISFCIATPLAGYAMYQWLQRFAYKIELSWWIFILSGSIALCIALATICVQAFQSALANPVKSLRSE</sequence>
<keyword evidence="4 6" id="KW-1133">Transmembrane helix</keyword>
<feature type="transmembrane region" description="Helical" evidence="6">
    <location>
        <begin position="103"/>
        <end position="123"/>
    </location>
</feature>
<feature type="transmembrane region" description="Helical" evidence="6">
    <location>
        <begin position="857"/>
        <end position="882"/>
    </location>
</feature>
<dbReference type="Pfam" id="PF12704">
    <property type="entry name" value="MacB_PCD"/>
    <property type="match status" value="2"/>
</dbReference>
<evidence type="ECO:0000256" key="6">
    <source>
        <dbReference type="SAM" id="Phobius"/>
    </source>
</evidence>
<keyword evidence="10" id="KW-1185">Reference proteome</keyword>
<name>A0ABW3K226_9BACT</name>
<feature type="transmembrane region" description="Helical" evidence="6">
    <location>
        <begin position="776"/>
        <end position="797"/>
    </location>
</feature>
<evidence type="ECO:0000256" key="1">
    <source>
        <dbReference type="ARBA" id="ARBA00004651"/>
    </source>
</evidence>
<gene>
    <name evidence="9" type="ORF">ACFQ21_12100</name>
</gene>
<dbReference type="PANTHER" id="PTHR30572">
    <property type="entry name" value="MEMBRANE COMPONENT OF TRANSPORTER-RELATED"/>
    <property type="match status" value="1"/>
</dbReference>
<feature type="transmembrane region" description="Helical" evidence="6">
    <location>
        <begin position="510"/>
        <end position="533"/>
    </location>
</feature>
<feature type="transmembrane region" description="Helical" evidence="6">
    <location>
        <begin position="825"/>
        <end position="845"/>
    </location>
</feature>
<evidence type="ECO:0000313" key="9">
    <source>
        <dbReference type="EMBL" id="MFD1000055.1"/>
    </source>
</evidence>
<reference evidence="10" key="1">
    <citation type="journal article" date="2019" name="Int. J. Syst. Evol. Microbiol.">
        <title>The Global Catalogue of Microorganisms (GCM) 10K type strain sequencing project: providing services to taxonomists for standard genome sequencing and annotation.</title>
        <authorList>
            <consortium name="The Broad Institute Genomics Platform"/>
            <consortium name="The Broad Institute Genome Sequencing Center for Infectious Disease"/>
            <person name="Wu L."/>
            <person name="Ma J."/>
        </authorList>
    </citation>
    <scope>NUCLEOTIDE SEQUENCE [LARGE SCALE GENOMIC DNA]</scope>
    <source>
        <strain evidence="10">CCUG 58938</strain>
    </source>
</reference>
<dbReference type="InterPro" id="IPR025857">
    <property type="entry name" value="MacB_PCD"/>
</dbReference>
<evidence type="ECO:0000256" key="3">
    <source>
        <dbReference type="ARBA" id="ARBA00022692"/>
    </source>
</evidence>
<feature type="domain" description="ABC3 transporter permease C-terminal" evidence="7">
    <location>
        <begin position="379"/>
        <end position="492"/>
    </location>
</feature>
<keyword evidence="2" id="KW-1003">Cell membrane</keyword>
<feature type="domain" description="MacB-like periplasmic core" evidence="8">
    <location>
        <begin position="102"/>
        <end position="330"/>
    </location>
</feature>
<dbReference type="InterPro" id="IPR047699">
    <property type="entry name" value="Permease_put_prefix"/>
</dbReference>